<evidence type="ECO:0000313" key="2">
    <source>
        <dbReference type="Proteomes" id="UP001286313"/>
    </source>
</evidence>
<accession>A0AAE1F2E4</accession>
<name>A0AAE1F2E4_PETCI</name>
<protein>
    <submittedName>
        <fullName evidence="1">Uncharacterized protein</fullName>
    </submittedName>
</protein>
<reference evidence="1" key="1">
    <citation type="submission" date="2023-10" db="EMBL/GenBank/DDBJ databases">
        <title>Genome assemblies of two species of porcelain crab, Petrolisthes cinctipes and Petrolisthes manimaculis (Anomura: Porcellanidae).</title>
        <authorList>
            <person name="Angst P."/>
        </authorList>
    </citation>
    <scope>NUCLEOTIDE SEQUENCE</scope>
    <source>
        <strain evidence="1">PB745_01</strain>
        <tissue evidence="1">Gill</tissue>
    </source>
</reference>
<evidence type="ECO:0000313" key="1">
    <source>
        <dbReference type="EMBL" id="KAK3865741.1"/>
    </source>
</evidence>
<organism evidence="1 2">
    <name type="scientific">Petrolisthes cinctipes</name>
    <name type="common">Flat porcelain crab</name>
    <dbReference type="NCBI Taxonomy" id="88211"/>
    <lineage>
        <taxon>Eukaryota</taxon>
        <taxon>Metazoa</taxon>
        <taxon>Ecdysozoa</taxon>
        <taxon>Arthropoda</taxon>
        <taxon>Crustacea</taxon>
        <taxon>Multicrustacea</taxon>
        <taxon>Malacostraca</taxon>
        <taxon>Eumalacostraca</taxon>
        <taxon>Eucarida</taxon>
        <taxon>Decapoda</taxon>
        <taxon>Pleocyemata</taxon>
        <taxon>Anomura</taxon>
        <taxon>Galatheoidea</taxon>
        <taxon>Porcellanidae</taxon>
        <taxon>Petrolisthes</taxon>
    </lineage>
</organism>
<gene>
    <name evidence="1" type="ORF">Pcinc_028676</name>
</gene>
<dbReference type="Proteomes" id="UP001286313">
    <property type="component" value="Unassembled WGS sequence"/>
</dbReference>
<comment type="caution">
    <text evidence="1">The sequence shown here is derived from an EMBL/GenBank/DDBJ whole genome shotgun (WGS) entry which is preliminary data.</text>
</comment>
<proteinExistence type="predicted"/>
<keyword evidence="2" id="KW-1185">Reference proteome</keyword>
<dbReference type="AlphaFoldDB" id="A0AAE1F2E4"/>
<dbReference type="EMBL" id="JAWQEG010003531">
    <property type="protein sequence ID" value="KAK3865741.1"/>
    <property type="molecule type" value="Genomic_DNA"/>
</dbReference>
<sequence>MEETTKKVKRIAGWILRTYYSREDECLMTLWRALVQPILDYCSQLWSPYKAMDVQALESVQWSYTRQIRGMKDFSYWERLKRLGLYSQQRRRERYSIIYTWKILEGNTPNPSNNNRVEAYTSERTGRKCIRRAPPAQASVKLKSLLSASLPYSGPIIFNSLPKQIRGITGCSVDKFKSNLDKYLRTVPDEPPVPGYTSFCRAPTNSLPDQVTLQFRDAVAGCSGRPLRL</sequence>